<dbReference type="InterPro" id="IPR036291">
    <property type="entry name" value="NAD(P)-bd_dom_sf"/>
</dbReference>
<dbReference type="OrthoDB" id="9778052at2"/>
<evidence type="ECO:0000313" key="5">
    <source>
        <dbReference type="Proteomes" id="UP000193862"/>
    </source>
</evidence>
<keyword evidence="1" id="KW-0560">Oxidoreductase</keyword>
<evidence type="ECO:0000313" key="4">
    <source>
        <dbReference type="EMBL" id="SLN18304.1"/>
    </source>
</evidence>
<dbReference type="InterPro" id="IPR050425">
    <property type="entry name" value="NAD(P)_dehydrat-like"/>
</dbReference>
<dbReference type="InterPro" id="IPR001509">
    <property type="entry name" value="Epimerase_deHydtase"/>
</dbReference>
<dbReference type="Gene3D" id="3.40.50.720">
    <property type="entry name" value="NAD(P)-binding Rossmann-like Domain"/>
    <property type="match status" value="1"/>
</dbReference>
<name>A0A1Y5RIG5_9RHOB</name>
<dbReference type="PANTHER" id="PTHR10366:SF564">
    <property type="entry name" value="STEROL-4-ALPHA-CARBOXYLATE 3-DEHYDROGENASE, DECARBOXYLATING"/>
    <property type="match status" value="1"/>
</dbReference>
<protein>
    <submittedName>
        <fullName evidence="4">3 beta-hydroxysteroid dehydrogenase/Delta 5--&gt;4-isomerase</fullName>
    </submittedName>
</protein>
<dbReference type="EMBL" id="FWFS01000001">
    <property type="protein sequence ID" value="SLN18304.1"/>
    <property type="molecule type" value="Genomic_DNA"/>
</dbReference>
<organism evidence="4 5">
    <name type="scientific">Aquimixticola soesokkakensis</name>
    <dbReference type="NCBI Taxonomy" id="1519096"/>
    <lineage>
        <taxon>Bacteria</taxon>
        <taxon>Pseudomonadati</taxon>
        <taxon>Pseudomonadota</taxon>
        <taxon>Alphaproteobacteria</taxon>
        <taxon>Rhodobacterales</taxon>
        <taxon>Paracoccaceae</taxon>
        <taxon>Aquimixticola</taxon>
    </lineage>
</organism>
<dbReference type="RefSeq" id="WP_085835120.1">
    <property type="nucleotide sequence ID" value="NZ_FWFS01000001.1"/>
</dbReference>
<proteinExistence type="inferred from homology"/>
<dbReference type="Pfam" id="PF01370">
    <property type="entry name" value="Epimerase"/>
    <property type="match status" value="1"/>
</dbReference>
<keyword evidence="4" id="KW-0413">Isomerase</keyword>
<dbReference type="GO" id="GO:0016616">
    <property type="term" value="F:oxidoreductase activity, acting on the CH-OH group of donors, NAD or NADP as acceptor"/>
    <property type="evidence" value="ECO:0007669"/>
    <property type="project" value="TreeGrafter"/>
</dbReference>
<dbReference type="Proteomes" id="UP000193862">
    <property type="component" value="Unassembled WGS sequence"/>
</dbReference>
<dbReference type="GO" id="GO:0016853">
    <property type="term" value="F:isomerase activity"/>
    <property type="evidence" value="ECO:0007669"/>
    <property type="project" value="UniProtKB-KW"/>
</dbReference>
<sequence length="336" mass="36749">MAQGTILLTGITGFIAKRIALDLLRAGYTVRGSLRSQKRESEVRDTLARHLTDAKALDRLSFVELDLMQDRGWDTAMSGVDAVIHTASPFPLGQPKDESDIIRPAVDGTLRALKAAQAAGVRRVVLTASMESVMHGVLSDPITEADFSDPEADTCSAYTRSKIFAERAAWDFLRAHPDMQLTVINPGLVCGTPMDSHTGSSVNVIKRFFNGKDPMVPDMVLPIVDIDDVALMHVRALSTPASIGKRYIACDSFAPIPTLTRALKAEFPERRIPTRVAPDWMIKLLALIDPQIKLVVKWLGWTPTLSHAAATRDLGVTFTPADTAVLKTARFLARRP</sequence>
<dbReference type="PANTHER" id="PTHR10366">
    <property type="entry name" value="NAD DEPENDENT EPIMERASE/DEHYDRATASE"/>
    <property type="match status" value="1"/>
</dbReference>
<keyword evidence="5" id="KW-1185">Reference proteome</keyword>
<evidence type="ECO:0000256" key="1">
    <source>
        <dbReference type="ARBA" id="ARBA00023002"/>
    </source>
</evidence>
<accession>A0A1Y5RIG5</accession>
<comment type="similarity">
    <text evidence="2">Belongs to the NAD(P)-dependent epimerase/dehydratase family. Dihydroflavonol-4-reductase subfamily.</text>
</comment>
<reference evidence="4 5" key="1">
    <citation type="submission" date="2017-03" db="EMBL/GenBank/DDBJ databases">
        <authorList>
            <person name="Afonso C.L."/>
            <person name="Miller P.J."/>
            <person name="Scott M.A."/>
            <person name="Spackman E."/>
            <person name="Goraichik I."/>
            <person name="Dimitrov K.M."/>
            <person name="Suarez D.L."/>
            <person name="Swayne D.E."/>
        </authorList>
    </citation>
    <scope>NUCLEOTIDE SEQUENCE [LARGE SCALE GENOMIC DNA]</scope>
    <source>
        <strain evidence="4 5">CECT 8620</strain>
    </source>
</reference>
<dbReference type="SUPFAM" id="SSF51735">
    <property type="entry name" value="NAD(P)-binding Rossmann-fold domains"/>
    <property type="match status" value="1"/>
</dbReference>
<evidence type="ECO:0000259" key="3">
    <source>
        <dbReference type="Pfam" id="PF01370"/>
    </source>
</evidence>
<dbReference type="AlphaFoldDB" id="A0A1Y5RIG5"/>
<evidence type="ECO:0000256" key="2">
    <source>
        <dbReference type="ARBA" id="ARBA00023445"/>
    </source>
</evidence>
<gene>
    <name evidence="4" type="ORF">AQS8620_00393</name>
</gene>
<feature type="domain" description="NAD-dependent epimerase/dehydratase" evidence="3">
    <location>
        <begin position="6"/>
        <end position="245"/>
    </location>
</feature>